<reference evidence="3 4" key="2">
    <citation type="journal article" date="2019" name="G3 (Bethesda)">
        <title>Hybrid Assembly of the Genome of the Entomopathogenic Nematode Steinernema carpocapsae Identifies the X-Chromosome.</title>
        <authorList>
            <person name="Serra L."/>
            <person name="Macchietto M."/>
            <person name="Macias-Munoz A."/>
            <person name="McGill C.J."/>
            <person name="Rodriguez I.M."/>
            <person name="Rodriguez B."/>
            <person name="Murad R."/>
            <person name="Mortazavi A."/>
        </authorList>
    </citation>
    <scope>NUCLEOTIDE SEQUENCE [LARGE SCALE GENOMIC DNA]</scope>
    <source>
        <strain evidence="3 4">ALL</strain>
    </source>
</reference>
<comment type="caution">
    <text evidence="3">The sequence shown here is derived from an EMBL/GenBank/DDBJ whole genome shotgun (WGS) entry which is preliminary data.</text>
</comment>
<dbReference type="InterPro" id="IPR035892">
    <property type="entry name" value="C2_domain_sf"/>
</dbReference>
<dbReference type="Pfam" id="PF00168">
    <property type="entry name" value="C2"/>
    <property type="match status" value="1"/>
</dbReference>
<dbReference type="CDD" id="cd00030">
    <property type="entry name" value="C2"/>
    <property type="match status" value="1"/>
</dbReference>
<evidence type="ECO:0000259" key="2">
    <source>
        <dbReference type="PROSITE" id="PS50004"/>
    </source>
</evidence>
<feature type="domain" description="C2" evidence="2">
    <location>
        <begin position="282"/>
        <end position="407"/>
    </location>
</feature>
<accession>A0A4U5M7X9</accession>
<feature type="compositionally biased region" description="Polar residues" evidence="1">
    <location>
        <begin position="233"/>
        <end position="242"/>
    </location>
</feature>
<feature type="compositionally biased region" description="Low complexity" evidence="1">
    <location>
        <begin position="196"/>
        <end position="210"/>
    </location>
</feature>
<dbReference type="AlphaFoldDB" id="A0A4U5M7X9"/>
<protein>
    <recommendedName>
        <fullName evidence="2">C2 domain-containing protein</fullName>
    </recommendedName>
</protein>
<dbReference type="PROSITE" id="PS50004">
    <property type="entry name" value="C2"/>
    <property type="match status" value="1"/>
</dbReference>
<reference evidence="3 4" key="1">
    <citation type="journal article" date="2015" name="Genome Biol.">
        <title>Comparative genomics of Steinernema reveals deeply conserved gene regulatory networks.</title>
        <authorList>
            <person name="Dillman A.R."/>
            <person name="Macchietto M."/>
            <person name="Porter C.F."/>
            <person name="Rogers A."/>
            <person name="Williams B."/>
            <person name="Antoshechkin I."/>
            <person name="Lee M.M."/>
            <person name="Goodwin Z."/>
            <person name="Lu X."/>
            <person name="Lewis E.E."/>
            <person name="Goodrich-Blair H."/>
            <person name="Stock S.P."/>
            <person name="Adams B.J."/>
            <person name="Sternberg P.W."/>
            <person name="Mortazavi A."/>
        </authorList>
    </citation>
    <scope>NUCLEOTIDE SEQUENCE [LARGE SCALE GENOMIC DNA]</scope>
    <source>
        <strain evidence="3 4">ALL</strain>
    </source>
</reference>
<name>A0A4U5M7X9_STECR</name>
<dbReference type="OrthoDB" id="10571145at2759"/>
<dbReference type="InterPro" id="IPR000008">
    <property type="entry name" value="C2_dom"/>
</dbReference>
<evidence type="ECO:0000313" key="4">
    <source>
        <dbReference type="Proteomes" id="UP000298663"/>
    </source>
</evidence>
<gene>
    <name evidence="3" type="ORF">L596_025490</name>
</gene>
<proteinExistence type="predicted"/>
<dbReference type="SMART" id="SM00239">
    <property type="entry name" value="C2"/>
    <property type="match status" value="1"/>
</dbReference>
<keyword evidence="4" id="KW-1185">Reference proteome</keyword>
<dbReference type="Gene3D" id="2.60.40.150">
    <property type="entry name" value="C2 domain"/>
    <property type="match status" value="1"/>
</dbReference>
<dbReference type="Proteomes" id="UP000298663">
    <property type="component" value="Unassembled WGS sequence"/>
</dbReference>
<sequence>MRERHPITISSLISLRDDISNHYHQLTSITVELKDVKIPNGNHMTAENQGSTYYIKYQFPCYESVSKRLMQEQIAQGTAVSAQRIDFSHNITVNINCGGKDDIGALWAQSVLKVYLMAGRTQLGVAKVPLSELLKSPFSIRKSIFFRTQETTLHPSAQIRIELNSTNSNFMDQLLAVRREVLVNDPPPGPIRCRTRSATSRRPSTALSRPGSANVFRPPSSSRTAPPAPIKQGPSSLVSSISIYPGSDDVFLPSSSRRSPSPRRPPLHRRPPSPVIPVYISPPKKRQKKAESEPPAPPPRPQYRSLRVKVISAKRIPKQIVKGRESRPATFVTVESETDPALRTHIVRNTSSPVWNWIGVSQLKRSETKIVLRLKHQYEDGKEEILGAAVVDWMRGRGEIQHLQMKSNLITDSLTGSTADAFPILKVQIQEEDGQASNVSSVSSSVPSESASLLGGRLKRTLRTLDRQLRCD</sequence>
<dbReference type="SUPFAM" id="SSF49562">
    <property type="entry name" value="C2 domain (Calcium/lipid-binding domain, CaLB)"/>
    <property type="match status" value="1"/>
</dbReference>
<feature type="region of interest" description="Disordered" evidence="1">
    <location>
        <begin position="185"/>
        <end position="304"/>
    </location>
</feature>
<organism evidence="3 4">
    <name type="scientific">Steinernema carpocapsae</name>
    <name type="common">Entomopathogenic nematode</name>
    <dbReference type="NCBI Taxonomy" id="34508"/>
    <lineage>
        <taxon>Eukaryota</taxon>
        <taxon>Metazoa</taxon>
        <taxon>Ecdysozoa</taxon>
        <taxon>Nematoda</taxon>
        <taxon>Chromadorea</taxon>
        <taxon>Rhabditida</taxon>
        <taxon>Tylenchina</taxon>
        <taxon>Panagrolaimomorpha</taxon>
        <taxon>Strongyloidoidea</taxon>
        <taxon>Steinernematidae</taxon>
        <taxon>Steinernema</taxon>
    </lineage>
</organism>
<dbReference type="STRING" id="34508.A0A4U5M7X9"/>
<evidence type="ECO:0000313" key="3">
    <source>
        <dbReference type="EMBL" id="TKR65026.1"/>
    </source>
</evidence>
<evidence type="ECO:0000256" key="1">
    <source>
        <dbReference type="SAM" id="MobiDB-lite"/>
    </source>
</evidence>
<dbReference type="EMBL" id="AZBU02000009">
    <property type="protein sequence ID" value="TKR65026.1"/>
    <property type="molecule type" value="Genomic_DNA"/>
</dbReference>